<keyword evidence="2" id="KW-1185">Reference proteome</keyword>
<accession>A0A4Z1KLQ4</accession>
<protein>
    <submittedName>
        <fullName evidence="1">Uncharacterized protein</fullName>
    </submittedName>
</protein>
<gene>
    <name evidence="1" type="ORF">BPOR_0496g00060</name>
</gene>
<proteinExistence type="predicted"/>
<name>A0A4Z1KLQ4_9HELO</name>
<evidence type="ECO:0000313" key="1">
    <source>
        <dbReference type="EMBL" id="TGO84514.1"/>
    </source>
</evidence>
<sequence>MGYHGISDKPQLCLAFVLRFVRQGSTLGTWQSNHDDNNYEVDTEPLGLSDETGTFARPQFVSFAALFNFLRYHVEDATPLNDPGKNLFTEF</sequence>
<evidence type="ECO:0000313" key="2">
    <source>
        <dbReference type="Proteomes" id="UP000297280"/>
    </source>
</evidence>
<organism evidence="1 2">
    <name type="scientific">Botrytis porri</name>
    <dbReference type="NCBI Taxonomy" id="87229"/>
    <lineage>
        <taxon>Eukaryota</taxon>
        <taxon>Fungi</taxon>
        <taxon>Dikarya</taxon>
        <taxon>Ascomycota</taxon>
        <taxon>Pezizomycotina</taxon>
        <taxon>Leotiomycetes</taxon>
        <taxon>Helotiales</taxon>
        <taxon>Sclerotiniaceae</taxon>
        <taxon>Botrytis</taxon>
    </lineage>
</organism>
<comment type="caution">
    <text evidence="1">The sequence shown here is derived from an EMBL/GenBank/DDBJ whole genome shotgun (WGS) entry which is preliminary data.</text>
</comment>
<dbReference type="AlphaFoldDB" id="A0A4Z1KLQ4"/>
<reference evidence="1 2" key="1">
    <citation type="submission" date="2017-12" db="EMBL/GenBank/DDBJ databases">
        <title>Comparative genomics of Botrytis spp.</title>
        <authorList>
            <person name="Valero-Jimenez C.A."/>
            <person name="Tapia P."/>
            <person name="Veloso J."/>
            <person name="Silva-Moreno E."/>
            <person name="Staats M."/>
            <person name="Valdes J.H."/>
            <person name="Van Kan J.A.L."/>
        </authorList>
    </citation>
    <scope>NUCLEOTIDE SEQUENCE [LARGE SCALE GENOMIC DNA]</scope>
    <source>
        <strain evidence="1 2">MUCL3349</strain>
    </source>
</reference>
<dbReference type="EMBL" id="PQXO01000495">
    <property type="protein sequence ID" value="TGO84514.1"/>
    <property type="molecule type" value="Genomic_DNA"/>
</dbReference>
<dbReference type="Proteomes" id="UP000297280">
    <property type="component" value="Unassembled WGS sequence"/>
</dbReference>